<feature type="compositionally biased region" description="Basic and acidic residues" evidence="1">
    <location>
        <begin position="1"/>
        <end position="13"/>
    </location>
</feature>
<sequence length="519" mass="57494">MNQDEINRTEDSAPKGWFGSYEPYPAVLDDDRADTHDEETPVVTVRPEFPPFKLGQLCQEIYDMAYFQVPEIALITGLGLAASLGGRTYQTPPPATGTNLYLILAGKSGIGKEHITVASQKLLYAASDTNNNKLIPRFMNNAGFKSGAALATYQSFVPCFGFLISEFGKELEKMTARNAPTYTKELEAVLLKAYPASTHSNRLSMKLGADVDAIQASLDDEPVLAPSLTIIGEGTPSTIFDCMSDHMTASGFLPRFLLIDCADTDIPKPNRNSKVLPVPAVMDHFTSYAEACSVATYNDAFTFTEFTPDALEYYEAAEEATIDERNALRGKQEQYGVLLGRAGLNTKKLATLIAAYENPYKPVVTLEMVKWAEAFVDKSTKAFSSRLEADDIATVRNVEDAKELAVLKAIQDYVQAAAVGDTEQLKKWNWTEQYKGLPAWAFPKTCIAYILKQRAPFSRIDKNRADAINKAIDDMARSEVISRMHRDDIEKHVGKLRRNNTQVFFADTELLARMVEGAY</sequence>
<name>A0AAU6SP44_UNCXX</name>
<accession>A0AAU6SP44</accession>
<organism evidence="2">
    <name type="scientific">bacterium 19PA01SH03</name>
    <dbReference type="NCBI Taxonomy" id="2920705"/>
    <lineage>
        <taxon>Bacteria</taxon>
    </lineage>
</organism>
<protein>
    <submittedName>
        <fullName evidence="2">YfjI family protein</fullName>
    </submittedName>
</protein>
<reference evidence="2" key="1">
    <citation type="submission" date="2022-03" db="EMBL/GenBank/DDBJ databases">
        <title>Sea Food Isolates.</title>
        <authorList>
            <person name="Li c."/>
        </authorList>
    </citation>
    <scope>NUCLEOTIDE SEQUENCE</scope>
    <source>
        <strain evidence="2">19PA01SH03</strain>
    </source>
</reference>
<evidence type="ECO:0000256" key="1">
    <source>
        <dbReference type="SAM" id="MobiDB-lite"/>
    </source>
</evidence>
<proteinExistence type="predicted"/>
<dbReference type="AlphaFoldDB" id="A0AAU6SP44"/>
<gene>
    <name evidence="2" type="ORF">MRN70_02545</name>
</gene>
<evidence type="ECO:0000313" key="2">
    <source>
        <dbReference type="EMBL" id="XAG21732.1"/>
    </source>
</evidence>
<dbReference type="EMBL" id="CP095338">
    <property type="protein sequence ID" value="XAG21732.1"/>
    <property type="molecule type" value="Genomic_DNA"/>
</dbReference>
<feature type="region of interest" description="Disordered" evidence="1">
    <location>
        <begin position="1"/>
        <end position="23"/>
    </location>
</feature>